<reference evidence="2" key="3">
    <citation type="journal article" date="2018" name="Plant J.">
        <title>The Sorghum bicolor reference genome: improved assembly, gene annotations, a transcriptome atlas, and signatures of genome organization.</title>
        <authorList>
            <person name="McCormick R.F."/>
            <person name="Truong S.K."/>
            <person name="Sreedasyam A."/>
            <person name="Jenkins J."/>
            <person name="Shu S."/>
            <person name="Sims D."/>
            <person name="Kennedy M."/>
            <person name="Amirebrahimi M."/>
            <person name="Weers B.D."/>
            <person name="McKinley B."/>
            <person name="Mattison A."/>
            <person name="Morishige D.T."/>
            <person name="Grimwood J."/>
            <person name="Schmutz J."/>
            <person name="Mullet J.E."/>
        </authorList>
    </citation>
    <scope>NUCLEOTIDE SEQUENCE [LARGE SCALE GENOMIC DNA]</scope>
    <source>
        <strain evidence="2">cv. BTx623</strain>
    </source>
</reference>
<evidence type="ECO:0000313" key="2">
    <source>
        <dbReference type="Proteomes" id="UP000000768"/>
    </source>
</evidence>
<dbReference type="Proteomes" id="UP000000768">
    <property type="component" value="Chromosome 9"/>
</dbReference>
<dbReference type="InParanoid" id="A0A1Z5R189"/>
<sequence>METNPHRWKDEQPSSEVWSLPHSLTGGYTRDHACYLDQLPFHLRVQHPLICNDKARMKVALESFRNHI</sequence>
<dbReference type="EMBL" id="CM000768">
    <property type="protein sequence ID" value="OQU77544.1"/>
    <property type="molecule type" value="Genomic_DNA"/>
</dbReference>
<keyword evidence="2" id="KW-1185">Reference proteome</keyword>
<reference evidence="1 2" key="1">
    <citation type="journal article" date="2009" name="Nature">
        <title>The Sorghum bicolor genome and the diversification of grasses.</title>
        <authorList>
            <person name="Paterson A.H."/>
            <person name="Bowers J.E."/>
            <person name="Bruggmann R."/>
            <person name="Dubchak I."/>
            <person name="Grimwood J."/>
            <person name="Gundlach H."/>
            <person name="Haberer G."/>
            <person name="Hellsten U."/>
            <person name="Mitros T."/>
            <person name="Poliakov A."/>
            <person name="Schmutz J."/>
            <person name="Spannagl M."/>
            <person name="Tang H."/>
            <person name="Wang X."/>
            <person name="Wicker T."/>
            <person name="Bharti A.K."/>
            <person name="Chapman J."/>
            <person name="Feltus F.A."/>
            <person name="Gowik U."/>
            <person name="Grigoriev I.V."/>
            <person name="Lyons E."/>
            <person name="Maher C.A."/>
            <person name="Martis M."/>
            <person name="Narechania A."/>
            <person name="Otillar R.P."/>
            <person name="Penning B.W."/>
            <person name="Salamov A.A."/>
            <person name="Wang Y."/>
            <person name="Zhang L."/>
            <person name="Carpita N.C."/>
            <person name="Freeling M."/>
            <person name="Gingle A.R."/>
            <person name="Hash C.T."/>
            <person name="Keller B."/>
            <person name="Klein P."/>
            <person name="Kresovich S."/>
            <person name="McCann M.C."/>
            <person name="Ming R."/>
            <person name="Peterson D.G."/>
            <person name="Mehboob-ur-Rahman"/>
            <person name="Ware D."/>
            <person name="Westhoff P."/>
            <person name="Mayer K.F."/>
            <person name="Messing J."/>
            <person name="Rokhsar D.S."/>
        </authorList>
    </citation>
    <scope>NUCLEOTIDE SEQUENCE [LARGE SCALE GENOMIC DNA]</scope>
    <source>
        <strain evidence="2">cv. BTx623</strain>
    </source>
</reference>
<gene>
    <name evidence="1" type="ORF">SORBI_3009G064832</name>
</gene>
<evidence type="ECO:0000313" key="1">
    <source>
        <dbReference type="EMBL" id="OQU77544.1"/>
    </source>
</evidence>
<dbReference type="Gramene" id="OQU77543">
    <property type="protein sequence ID" value="OQU77543"/>
    <property type="gene ID" value="SORBI_3009G064832"/>
</dbReference>
<dbReference type="AlphaFoldDB" id="A0A1Z5R189"/>
<dbReference type="EMBL" id="CM000768">
    <property type="protein sequence ID" value="OQU77543.1"/>
    <property type="molecule type" value="Genomic_DNA"/>
</dbReference>
<dbReference type="Gramene" id="OQU77544">
    <property type="protein sequence ID" value="OQU77544"/>
    <property type="gene ID" value="SORBI_3009G064832"/>
</dbReference>
<protein>
    <submittedName>
        <fullName evidence="1">Uncharacterized protein</fullName>
    </submittedName>
</protein>
<proteinExistence type="predicted"/>
<organism evidence="1 2">
    <name type="scientific">Sorghum bicolor</name>
    <name type="common">Sorghum</name>
    <name type="synonym">Sorghum vulgare</name>
    <dbReference type="NCBI Taxonomy" id="4558"/>
    <lineage>
        <taxon>Eukaryota</taxon>
        <taxon>Viridiplantae</taxon>
        <taxon>Streptophyta</taxon>
        <taxon>Embryophyta</taxon>
        <taxon>Tracheophyta</taxon>
        <taxon>Spermatophyta</taxon>
        <taxon>Magnoliopsida</taxon>
        <taxon>Liliopsida</taxon>
        <taxon>Poales</taxon>
        <taxon>Poaceae</taxon>
        <taxon>PACMAD clade</taxon>
        <taxon>Panicoideae</taxon>
        <taxon>Andropogonodae</taxon>
        <taxon>Andropogoneae</taxon>
        <taxon>Sorghinae</taxon>
        <taxon>Sorghum</taxon>
    </lineage>
</organism>
<accession>A0A1Z5R189</accession>
<reference evidence="1" key="2">
    <citation type="submission" date="2017-02" db="EMBL/GenBank/DDBJ databases">
        <title>WGS assembly of Sorghum bicolor.</title>
        <authorList>
            <person name="Paterson A."/>
            <person name="Mullet J."/>
            <person name="Bowers J."/>
            <person name="Bruggmann R."/>
            <person name="Dubchak I."/>
            <person name="Grimwood J."/>
            <person name="Gundlach H."/>
            <person name="Haberer G."/>
            <person name="Hellsten U."/>
            <person name="Mitros T."/>
            <person name="Poliakov A."/>
            <person name="Schmutz J."/>
            <person name="Spannagl M."/>
            <person name="Tang H."/>
            <person name="Wang X."/>
            <person name="Wicker T."/>
            <person name="Bharti A."/>
            <person name="Chapman J."/>
            <person name="Feltus F."/>
            <person name="Gowik U."/>
            <person name="Grigoriev I."/>
            <person name="Lyons E."/>
            <person name="Maher C."/>
            <person name="Martis M."/>
            <person name="Narechania A."/>
            <person name="Otillar R."/>
            <person name="Penning B."/>
            <person name="Salamov A."/>
            <person name="Wang Y."/>
            <person name="Zhang L."/>
            <person name="Carpita N."/>
            <person name="Freeling M."/>
            <person name="Gingle A."/>
            <person name="Hash C."/>
            <person name="Keller B."/>
            <person name="Klein P."/>
            <person name="Kresovich S."/>
            <person name="Mccann M."/>
            <person name="Ming R."/>
            <person name="Peterson D."/>
            <person name="Rahman M."/>
            <person name="Ware D."/>
            <person name="Westhoff P."/>
            <person name="Mayer K."/>
            <person name="Messing J."/>
            <person name="Sims D."/>
            <person name="Jenkins J."/>
            <person name="Shu S."/>
            <person name="Rokhsar D."/>
        </authorList>
    </citation>
    <scope>NUCLEOTIDE SEQUENCE</scope>
</reference>
<name>A0A1Z5R189_SORBI</name>